<keyword evidence="3" id="KW-1185">Reference proteome</keyword>
<feature type="compositionally biased region" description="Polar residues" evidence="1">
    <location>
        <begin position="10"/>
        <end position="25"/>
    </location>
</feature>
<name>A0AAW1IHR2_SAPOF</name>
<evidence type="ECO:0000313" key="3">
    <source>
        <dbReference type="Proteomes" id="UP001443914"/>
    </source>
</evidence>
<feature type="region of interest" description="Disordered" evidence="1">
    <location>
        <begin position="1"/>
        <end position="77"/>
    </location>
</feature>
<dbReference type="Proteomes" id="UP001443914">
    <property type="component" value="Unassembled WGS sequence"/>
</dbReference>
<reference evidence="2" key="1">
    <citation type="submission" date="2024-03" db="EMBL/GenBank/DDBJ databases">
        <title>WGS assembly of Saponaria officinalis var. Norfolk2.</title>
        <authorList>
            <person name="Jenkins J."/>
            <person name="Shu S."/>
            <person name="Grimwood J."/>
            <person name="Barry K."/>
            <person name="Goodstein D."/>
            <person name="Schmutz J."/>
            <person name="Leebens-Mack J."/>
            <person name="Osbourn A."/>
        </authorList>
    </citation>
    <scope>NUCLEOTIDE SEQUENCE [LARGE SCALE GENOMIC DNA]</scope>
    <source>
        <strain evidence="2">JIC</strain>
    </source>
</reference>
<dbReference type="EMBL" id="JBDFQZ010000009">
    <property type="protein sequence ID" value="KAK9688911.1"/>
    <property type="molecule type" value="Genomic_DNA"/>
</dbReference>
<gene>
    <name evidence="2" type="ORF">RND81_09G021100</name>
</gene>
<accession>A0AAW1IHR2</accession>
<feature type="compositionally biased region" description="Basic and acidic residues" evidence="1">
    <location>
        <begin position="42"/>
        <end position="53"/>
    </location>
</feature>
<evidence type="ECO:0000256" key="1">
    <source>
        <dbReference type="SAM" id="MobiDB-lite"/>
    </source>
</evidence>
<organism evidence="2 3">
    <name type="scientific">Saponaria officinalis</name>
    <name type="common">Common soapwort</name>
    <name type="synonym">Lychnis saponaria</name>
    <dbReference type="NCBI Taxonomy" id="3572"/>
    <lineage>
        <taxon>Eukaryota</taxon>
        <taxon>Viridiplantae</taxon>
        <taxon>Streptophyta</taxon>
        <taxon>Embryophyta</taxon>
        <taxon>Tracheophyta</taxon>
        <taxon>Spermatophyta</taxon>
        <taxon>Magnoliopsida</taxon>
        <taxon>eudicotyledons</taxon>
        <taxon>Gunneridae</taxon>
        <taxon>Pentapetalae</taxon>
        <taxon>Caryophyllales</taxon>
        <taxon>Caryophyllaceae</taxon>
        <taxon>Caryophylleae</taxon>
        <taxon>Saponaria</taxon>
    </lineage>
</organism>
<sequence>MQACKPEQAVNDQTNQPKTVQNSDSKSPEKRHHIASWLGRGGTEKKQQNEAKAGHRLTNWLGQGVQRRHYSENKTEDEMETIVINRKIKERVVITHAKKSTEHKDGEKHYTRC</sequence>
<evidence type="ECO:0000313" key="2">
    <source>
        <dbReference type="EMBL" id="KAK9688911.1"/>
    </source>
</evidence>
<protein>
    <submittedName>
        <fullName evidence="2">Uncharacterized protein</fullName>
    </submittedName>
</protein>
<dbReference type="AlphaFoldDB" id="A0AAW1IHR2"/>
<comment type="caution">
    <text evidence="2">The sequence shown here is derived from an EMBL/GenBank/DDBJ whole genome shotgun (WGS) entry which is preliminary data.</text>
</comment>
<proteinExistence type="predicted"/>